<evidence type="ECO:0000313" key="3">
    <source>
        <dbReference type="EMBL" id="KXS19541.1"/>
    </source>
</evidence>
<dbReference type="AlphaFoldDB" id="A0A139AS10"/>
<dbReference type="Pfam" id="PF21936">
    <property type="entry name" value="Pcf11_C"/>
    <property type="match status" value="1"/>
</dbReference>
<dbReference type="OrthoDB" id="2129491at2759"/>
<dbReference type="EMBL" id="KQ965738">
    <property type="protein sequence ID" value="KXS19541.1"/>
    <property type="molecule type" value="Genomic_DNA"/>
</dbReference>
<evidence type="ECO:0000256" key="1">
    <source>
        <dbReference type="SAM" id="MobiDB-lite"/>
    </source>
</evidence>
<dbReference type="GO" id="GO:0005737">
    <property type="term" value="C:cytoplasm"/>
    <property type="evidence" value="ECO:0007669"/>
    <property type="project" value="TreeGrafter"/>
</dbReference>
<feature type="domain" description="CID" evidence="2">
    <location>
        <begin position="9"/>
        <end position="150"/>
    </location>
</feature>
<dbReference type="GO" id="GO:0006369">
    <property type="term" value="P:termination of RNA polymerase II transcription"/>
    <property type="evidence" value="ECO:0007669"/>
    <property type="project" value="InterPro"/>
</dbReference>
<organism evidence="3 4">
    <name type="scientific">Gonapodya prolifera (strain JEL478)</name>
    <name type="common">Monoblepharis prolifera</name>
    <dbReference type="NCBI Taxonomy" id="1344416"/>
    <lineage>
        <taxon>Eukaryota</taxon>
        <taxon>Fungi</taxon>
        <taxon>Fungi incertae sedis</taxon>
        <taxon>Chytridiomycota</taxon>
        <taxon>Chytridiomycota incertae sedis</taxon>
        <taxon>Monoblepharidomycetes</taxon>
        <taxon>Monoblepharidales</taxon>
        <taxon>Gonapodyaceae</taxon>
        <taxon>Gonapodya</taxon>
    </lineage>
</organism>
<dbReference type="InterPro" id="IPR047415">
    <property type="entry name" value="Pcf11_CID"/>
</dbReference>
<reference evidence="3 4" key="1">
    <citation type="journal article" date="2015" name="Genome Biol. Evol.">
        <title>Phylogenomic analyses indicate that early fungi evolved digesting cell walls of algal ancestors of land plants.</title>
        <authorList>
            <person name="Chang Y."/>
            <person name="Wang S."/>
            <person name="Sekimoto S."/>
            <person name="Aerts A.L."/>
            <person name="Choi C."/>
            <person name="Clum A."/>
            <person name="LaButti K.M."/>
            <person name="Lindquist E.A."/>
            <person name="Yee Ngan C."/>
            <person name="Ohm R.A."/>
            <person name="Salamov A.A."/>
            <person name="Grigoriev I.V."/>
            <person name="Spatafora J.W."/>
            <person name="Berbee M.L."/>
        </authorList>
    </citation>
    <scope>NUCLEOTIDE SEQUENCE [LARGE SCALE GENOMIC DNA]</scope>
    <source>
        <strain evidence="3 4">JEL478</strain>
    </source>
</reference>
<protein>
    <recommendedName>
        <fullName evidence="2">CID domain-containing protein</fullName>
    </recommendedName>
</protein>
<dbReference type="InterPro" id="IPR045154">
    <property type="entry name" value="PCF11-like"/>
</dbReference>
<dbReference type="FunFam" id="1.25.40.90:FF:000016">
    <property type="entry name" value="mRNA cleavage factor complex component Pcf11"/>
    <property type="match status" value="1"/>
</dbReference>
<dbReference type="InterPro" id="IPR006569">
    <property type="entry name" value="CID_dom"/>
</dbReference>
<dbReference type="STRING" id="1344416.A0A139AS10"/>
<feature type="region of interest" description="Disordered" evidence="1">
    <location>
        <begin position="200"/>
        <end position="267"/>
    </location>
</feature>
<dbReference type="PROSITE" id="PS51391">
    <property type="entry name" value="CID"/>
    <property type="match status" value="1"/>
</dbReference>
<dbReference type="Proteomes" id="UP000070544">
    <property type="component" value="Unassembled WGS sequence"/>
</dbReference>
<keyword evidence="4" id="KW-1185">Reference proteome</keyword>
<evidence type="ECO:0000313" key="4">
    <source>
        <dbReference type="Proteomes" id="UP000070544"/>
    </source>
</evidence>
<dbReference type="GO" id="GO:0005849">
    <property type="term" value="C:mRNA cleavage factor complex"/>
    <property type="evidence" value="ECO:0007669"/>
    <property type="project" value="TreeGrafter"/>
</dbReference>
<dbReference type="InterPro" id="IPR054127">
    <property type="entry name" value="Pcf11_C"/>
</dbReference>
<sequence length="757" mass="81210">MASQMSHLELAALRDEFKSGLSDLTQNVRPLIHALTTVAQENEQAAPIIVQAIEERIRTAPAPQKLPSLYLIDSICKLVGPPYPTLFARNIVPVFSAAYASVDQDTRDRMERMIGTWGAQANGSGGNPPQQTVFPKEVLTRLNGVVKGFKDAERREQQNFVWGTDAAFGARGATHGRGGGNYELGTRHSNWDNTGAPSYDTNWDAGLPGLDNSDYNRRSPSRSPTPPAFRSFANRTTPPPPSPPMGNRDVSGTPVVGSIRQGGRDTATMANGSMSVSNAIGVAAAALGAGSAKRMQRYGGTISSRMELPPQTSSSFSLPLMAASSSTSVHSSFNNNTGMTPTVDTRLLDLELRALLNAKRAMASSYGPSASSGIEGNQLAALEGLNSLVQSNTLDNASLVTVATQVHSLFIATFPAAASSVVNPVQMIPQVQTPSAQSVNSLPGLDVMASTFSIPGIPPPMTLGGGVPIGLTGPSAPVLGLNAPTMTPMQGSTGSATAELQPGVWPAIRGLTPDIDDDFTGKFKKDGKALPGKEHYQIRLTSEDINRRRDPPPYHLLYQILSIQCRQCGFRFPPSDDGKHRYSAHLDWHFRQNRRLREKTRKIVGRDWFLPEEDWVNTREVAAVEDKNPFEGAPGAGAVIASDDSGFKEPPPPPPSIISPEDDTVIAGGCPICGEKLEKYWDEDAEAWMIRNAVWADGKVVHATCNADRLTRLMQSNRETPDRVPAPGGVKPETAGIGVLGKRKADYSEGVVKKERV</sequence>
<dbReference type="Pfam" id="PF04818">
    <property type="entry name" value="CID"/>
    <property type="match status" value="1"/>
</dbReference>
<proteinExistence type="predicted"/>
<gene>
    <name evidence="3" type="ORF">M427DRAFT_52952</name>
</gene>
<feature type="region of interest" description="Disordered" evidence="1">
    <location>
        <begin position="716"/>
        <end position="737"/>
    </location>
</feature>
<accession>A0A139AS10</accession>
<evidence type="ECO:0000259" key="2">
    <source>
        <dbReference type="PROSITE" id="PS51391"/>
    </source>
</evidence>
<dbReference type="InterPro" id="IPR008942">
    <property type="entry name" value="ENTH_VHS"/>
</dbReference>
<dbReference type="SUPFAM" id="SSF48464">
    <property type="entry name" value="ENTH/VHS domain"/>
    <property type="match status" value="1"/>
</dbReference>
<name>A0A139AS10_GONPJ</name>
<dbReference type="GO" id="GO:0003729">
    <property type="term" value="F:mRNA binding"/>
    <property type="evidence" value="ECO:0007669"/>
    <property type="project" value="InterPro"/>
</dbReference>
<dbReference type="OMA" id="ARSDFAN"/>
<dbReference type="GO" id="GO:0031124">
    <property type="term" value="P:mRNA 3'-end processing"/>
    <property type="evidence" value="ECO:0007669"/>
    <property type="project" value="InterPro"/>
</dbReference>
<dbReference type="PANTHER" id="PTHR15921:SF3">
    <property type="entry name" value="PRE-MRNA CLEAVAGE COMPLEX 2 PROTEIN PCF11"/>
    <property type="match status" value="1"/>
</dbReference>
<dbReference type="GO" id="GO:0000993">
    <property type="term" value="F:RNA polymerase II complex binding"/>
    <property type="evidence" value="ECO:0007669"/>
    <property type="project" value="InterPro"/>
</dbReference>
<dbReference type="CDD" id="cd16982">
    <property type="entry name" value="CID_Pcf11"/>
    <property type="match status" value="1"/>
</dbReference>
<dbReference type="PANTHER" id="PTHR15921">
    <property type="entry name" value="PRE-MRNA CLEAVAGE COMPLEX II"/>
    <property type="match status" value="1"/>
</dbReference>
<dbReference type="Gene3D" id="1.25.40.90">
    <property type="match status" value="1"/>
</dbReference>
<dbReference type="SMART" id="SM00582">
    <property type="entry name" value="RPR"/>
    <property type="match status" value="1"/>
</dbReference>